<dbReference type="EMBL" id="RAPY01000001">
    <property type="protein sequence ID" value="RKE56144.1"/>
    <property type="molecule type" value="Genomic_DNA"/>
</dbReference>
<name>A0A420BHB8_SPHD1</name>
<evidence type="ECO:0000313" key="2">
    <source>
        <dbReference type="EMBL" id="RKE56144.1"/>
    </source>
</evidence>
<reference evidence="2 3" key="1">
    <citation type="submission" date="2018-09" db="EMBL/GenBank/DDBJ databases">
        <title>Genomic Encyclopedia of Type Strains, Phase III (KMG-III): the genomes of soil and plant-associated and newly described type strains.</title>
        <authorList>
            <person name="Whitman W."/>
        </authorList>
    </citation>
    <scope>NUCLEOTIDE SEQUENCE [LARGE SCALE GENOMIC DNA]</scope>
    <source>
        <strain evidence="2 3">CECT 7938</strain>
    </source>
</reference>
<feature type="transmembrane region" description="Helical" evidence="1">
    <location>
        <begin position="42"/>
        <end position="59"/>
    </location>
</feature>
<evidence type="ECO:0000313" key="3">
    <source>
        <dbReference type="Proteomes" id="UP000286246"/>
    </source>
</evidence>
<evidence type="ECO:0000256" key="1">
    <source>
        <dbReference type="SAM" id="Phobius"/>
    </source>
</evidence>
<gene>
    <name evidence="2" type="ORF">DFQ12_0996</name>
</gene>
<sequence>MKRMSLLFCLLFSIIILHAEVPIEESQKLKEANGTLWYANPWIWLGGVALFLVIFFLLLRKSTQNKRQT</sequence>
<keyword evidence="1" id="KW-0472">Membrane</keyword>
<dbReference type="Proteomes" id="UP000286246">
    <property type="component" value="Unassembled WGS sequence"/>
</dbReference>
<accession>A0A420BHB8</accession>
<keyword evidence="3" id="KW-1185">Reference proteome</keyword>
<proteinExistence type="predicted"/>
<protein>
    <submittedName>
        <fullName evidence="2">Uncharacterized protein</fullName>
    </submittedName>
</protein>
<keyword evidence="1" id="KW-0812">Transmembrane</keyword>
<comment type="caution">
    <text evidence="2">The sequence shown here is derived from an EMBL/GenBank/DDBJ whole genome shotgun (WGS) entry which is preliminary data.</text>
</comment>
<organism evidence="2 3">
    <name type="scientific">Sphingobacterium detergens</name>
    <dbReference type="NCBI Taxonomy" id="1145106"/>
    <lineage>
        <taxon>Bacteria</taxon>
        <taxon>Pseudomonadati</taxon>
        <taxon>Bacteroidota</taxon>
        <taxon>Sphingobacteriia</taxon>
        <taxon>Sphingobacteriales</taxon>
        <taxon>Sphingobacteriaceae</taxon>
        <taxon>Sphingobacterium</taxon>
    </lineage>
</organism>
<keyword evidence="1" id="KW-1133">Transmembrane helix</keyword>
<dbReference type="RefSeq" id="WP_147420330.1">
    <property type="nucleotide sequence ID" value="NZ_RAPY01000001.1"/>
</dbReference>
<dbReference type="AlphaFoldDB" id="A0A420BHB8"/>